<organism evidence="1 2">
    <name type="scientific">Trichinella britovi</name>
    <name type="common">Parasitic roundworm</name>
    <dbReference type="NCBI Taxonomy" id="45882"/>
    <lineage>
        <taxon>Eukaryota</taxon>
        <taxon>Metazoa</taxon>
        <taxon>Ecdysozoa</taxon>
        <taxon>Nematoda</taxon>
        <taxon>Enoplea</taxon>
        <taxon>Dorylaimia</taxon>
        <taxon>Trichinellida</taxon>
        <taxon>Trichinellidae</taxon>
        <taxon>Trichinella</taxon>
    </lineage>
</organism>
<dbReference type="Proteomes" id="UP000054653">
    <property type="component" value="Unassembled WGS sequence"/>
</dbReference>
<gene>
    <name evidence="1" type="ORF">T03_11336</name>
</gene>
<keyword evidence="2" id="KW-1185">Reference proteome</keyword>
<proteinExistence type="predicted"/>
<name>A0A0V0YSP7_TRIBR</name>
<reference evidence="1 2" key="1">
    <citation type="submission" date="2015-01" db="EMBL/GenBank/DDBJ databases">
        <title>Evolution of Trichinella species and genotypes.</title>
        <authorList>
            <person name="Korhonen P.K."/>
            <person name="Edoardo P."/>
            <person name="Giuseppe L.R."/>
            <person name="Gasser R.B."/>
        </authorList>
    </citation>
    <scope>NUCLEOTIDE SEQUENCE [LARGE SCALE GENOMIC DNA]</scope>
    <source>
        <strain evidence="1">ISS120</strain>
    </source>
</reference>
<dbReference type="EMBL" id="JYDI01006782">
    <property type="protein sequence ID" value="KRY03144.1"/>
    <property type="molecule type" value="Genomic_DNA"/>
</dbReference>
<dbReference type="AlphaFoldDB" id="A0A0V0YSP7"/>
<feature type="non-terminal residue" evidence="1">
    <location>
        <position position="46"/>
    </location>
</feature>
<accession>A0A0V0YSP7</accession>
<sequence>MPEADIILPKLTLANEVTAIHADQPIIVPSIAEEAVEKPVMKDESK</sequence>
<protein>
    <submittedName>
        <fullName evidence="1">Uncharacterized protein</fullName>
    </submittedName>
</protein>
<evidence type="ECO:0000313" key="2">
    <source>
        <dbReference type="Proteomes" id="UP000054653"/>
    </source>
</evidence>
<evidence type="ECO:0000313" key="1">
    <source>
        <dbReference type="EMBL" id="KRY03144.1"/>
    </source>
</evidence>
<comment type="caution">
    <text evidence="1">The sequence shown here is derived from an EMBL/GenBank/DDBJ whole genome shotgun (WGS) entry which is preliminary data.</text>
</comment>